<keyword evidence="4 5" id="KW-0269">Exonuclease</keyword>
<dbReference type="EMBL" id="CP106679">
    <property type="protein sequence ID" value="UXP31724.1"/>
    <property type="molecule type" value="Genomic_DNA"/>
</dbReference>
<dbReference type="RefSeq" id="WP_262309163.1">
    <property type="nucleotide sequence ID" value="NZ_CP106679.1"/>
</dbReference>
<dbReference type="PANTHER" id="PTHR30008:SF0">
    <property type="entry name" value="EXODEOXYRIBONUCLEASE 7 LARGE SUBUNIT"/>
    <property type="match status" value="1"/>
</dbReference>
<accession>A0ABY6CPM5</accession>
<dbReference type="InterPro" id="IPR025824">
    <property type="entry name" value="OB-fold_nuc-bd_dom"/>
</dbReference>
<comment type="similarity">
    <text evidence="5">Belongs to the XseA family.</text>
</comment>
<evidence type="ECO:0000256" key="4">
    <source>
        <dbReference type="ARBA" id="ARBA00022839"/>
    </source>
</evidence>
<gene>
    <name evidence="8" type="primary">xseA</name>
    <name evidence="8" type="ORF">N6H18_15350</name>
</gene>
<evidence type="ECO:0000313" key="9">
    <source>
        <dbReference type="Proteomes" id="UP001065174"/>
    </source>
</evidence>
<evidence type="ECO:0000259" key="7">
    <source>
        <dbReference type="Pfam" id="PF13742"/>
    </source>
</evidence>
<proteinExistence type="inferred from homology"/>
<comment type="catalytic activity">
    <reaction evidence="5">
        <text>Exonucleolytic cleavage in either 5'- to 3'- or 3'- to 5'-direction to yield nucleoside 5'-phosphates.</text>
        <dbReference type="EC" id="3.1.11.6"/>
    </reaction>
</comment>
<keyword evidence="9" id="KW-1185">Reference proteome</keyword>
<dbReference type="Proteomes" id="UP001065174">
    <property type="component" value="Chromosome"/>
</dbReference>
<dbReference type="GO" id="GO:0008855">
    <property type="term" value="F:exodeoxyribonuclease VII activity"/>
    <property type="evidence" value="ECO:0007669"/>
    <property type="project" value="UniProtKB-EC"/>
</dbReference>
<dbReference type="InterPro" id="IPR020579">
    <property type="entry name" value="Exonuc_VII_lsu_C"/>
</dbReference>
<keyword evidence="3 5" id="KW-0378">Hydrolase</keyword>
<evidence type="ECO:0000256" key="1">
    <source>
        <dbReference type="ARBA" id="ARBA00022490"/>
    </source>
</evidence>
<evidence type="ECO:0000256" key="2">
    <source>
        <dbReference type="ARBA" id="ARBA00022722"/>
    </source>
</evidence>
<reference evidence="8" key="1">
    <citation type="submission" date="2022-09" db="EMBL/GenBank/DDBJ databases">
        <title>Comparative genomics and taxonomic characterization of three novel marine species of genus Reichenbachiella exhibiting antioxidant and polysaccharide degradation activities.</title>
        <authorList>
            <person name="Muhammad N."/>
            <person name="Lee Y.-J."/>
            <person name="Ko J."/>
            <person name="Kim S.-G."/>
        </authorList>
    </citation>
    <scope>NUCLEOTIDE SEQUENCE</scope>
    <source>
        <strain evidence="8">BKB1-1</strain>
    </source>
</reference>
<dbReference type="InterPro" id="IPR003753">
    <property type="entry name" value="Exonuc_VII_L"/>
</dbReference>
<protein>
    <recommendedName>
        <fullName evidence="5">Exodeoxyribonuclease 7 large subunit</fullName>
        <ecNumber evidence="5">3.1.11.6</ecNumber>
    </recommendedName>
</protein>
<evidence type="ECO:0000313" key="8">
    <source>
        <dbReference type="EMBL" id="UXP31724.1"/>
    </source>
</evidence>
<name>A0ABY6CPM5_9BACT</name>
<evidence type="ECO:0000259" key="6">
    <source>
        <dbReference type="Pfam" id="PF02601"/>
    </source>
</evidence>
<feature type="domain" description="OB-fold nucleic acid binding" evidence="7">
    <location>
        <begin position="5"/>
        <end position="110"/>
    </location>
</feature>
<dbReference type="PANTHER" id="PTHR30008">
    <property type="entry name" value="EXODEOXYRIBONUCLEASE 7 LARGE SUBUNIT"/>
    <property type="match status" value="1"/>
</dbReference>
<sequence>MEHHSLSEFNLLVKQTLSNHLAPSYWIVAEIGEMTVVQKGHCYMDLVEKEGNFIKAKQRATIWSYAFSGIQSQFQQIAGVPLKKGMEVLINASLDYHEVYGISLNIRDIDPSFTLGERERRKQETILQLEREGIIDLNKSLILPQVPQRIAIISSETAAGYGDFVNQINQNSYGYQVSLRLFQATMQGDQAVKSIIDSLHRIYELEDEIDLVVIIRGGGAQTDLDCFDSYDLCAHLAQFPLPVVTGIGHERDHTVADLVANVNLKTPTAVAEFIISGLMQFESDVLELFQKIGEIARGKVQQELQLIIESKHRIALKTQHILQKSSFELDRIVQLLNQKPKDIIRSKSQELNALAKLLQAHDPKEVLKKGYSITRINGQSINDQTKARAGDQLETITYDQVLTSTVTETKKTS</sequence>
<organism evidence="8 9">
    <name type="scientific">Reichenbachiella agarivorans</name>
    <dbReference type="NCBI Taxonomy" id="2979464"/>
    <lineage>
        <taxon>Bacteria</taxon>
        <taxon>Pseudomonadati</taxon>
        <taxon>Bacteroidota</taxon>
        <taxon>Cytophagia</taxon>
        <taxon>Cytophagales</taxon>
        <taxon>Reichenbachiellaceae</taxon>
        <taxon>Reichenbachiella</taxon>
    </lineage>
</organism>
<evidence type="ECO:0000256" key="3">
    <source>
        <dbReference type="ARBA" id="ARBA00022801"/>
    </source>
</evidence>
<dbReference type="Pfam" id="PF13742">
    <property type="entry name" value="tRNA_anti_2"/>
    <property type="match status" value="1"/>
</dbReference>
<dbReference type="EC" id="3.1.11.6" evidence="5"/>
<comment type="subcellular location">
    <subcellularLocation>
        <location evidence="5">Cytoplasm</location>
    </subcellularLocation>
</comment>
<dbReference type="CDD" id="cd04489">
    <property type="entry name" value="ExoVII_LU_OBF"/>
    <property type="match status" value="1"/>
</dbReference>
<dbReference type="NCBIfam" id="TIGR00237">
    <property type="entry name" value="xseA"/>
    <property type="match status" value="1"/>
</dbReference>
<evidence type="ECO:0000256" key="5">
    <source>
        <dbReference type="RuleBase" id="RU004355"/>
    </source>
</evidence>
<keyword evidence="2 5" id="KW-0540">Nuclease</keyword>
<keyword evidence="1" id="KW-0963">Cytoplasm</keyword>
<feature type="domain" description="Exonuclease VII large subunit C-terminal" evidence="6">
    <location>
        <begin position="135"/>
        <end position="353"/>
    </location>
</feature>
<dbReference type="Pfam" id="PF02601">
    <property type="entry name" value="Exonuc_VII_L"/>
    <property type="match status" value="1"/>
</dbReference>